<dbReference type="InterPro" id="IPR006162">
    <property type="entry name" value="Ppantetheine_attach_site"/>
</dbReference>
<dbReference type="CDD" id="cd17643">
    <property type="entry name" value="A_NRPS_Cytc1-like"/>
    <property type="match status" value="1"/>
</dbReference>
<sequence>MPSLNVNDIVALLQQAAENGVTLSFENNNLLLDIAEDREIDESFLTKLRQHKVHLIEYLKQQGDGQAYTNEITPLAAIFEGHVPLSFSQERLWFIDQLQGSVQYHMRGAFRINGRLDTASLERTFQAIVNRHEVLRTVILQEEGRPYQHLLQKDTWHMGLTDDDRYREDPEQLHAYITTLFNIPFDLSKDHTFRAHLIKLAPDVHMLVIVIHHIAADGWSLSVLINEMVKLYAVYSSGHADTTQPLPVQYADYALWQRKNLQGILLDKKLAYWRKKLSGTTLLELPADGDRGMLKSTRGAMITFTINTTLTERLRQLSHERQATLYMTLLAAFKVLLYRYSGVEDVCVGGAIAGRMQKEVEGLIGFFVNTLALRSDLGGNPAFTDFLEQLKNTMLDAYENQEAPFEKVVEMMGGERDISKNPLFQVIFVLQNAPQMPSLKLGDATISREPVKHITSLFDQFWSLEENQEGLKVELEYCVDLFSEATMQRMVTHYLQLLNAVVDNPTGQVGSFDILPAEEKKAVLHSFNDTAVAYPAGQTITALFDQQAQKTPGAIALSFGSEQLTYRTLEDRANRLAQYLKNLGVRPGMFVPLCLDRSVELIIGILGILKAGGVYVPIDPEYPKERIRFMLQDTGGNRILTNTAYQALLLEAAPDAVLLCTDQMTAALEALPGIPVQTNLTADAVAYVMYTSGSTGKPKGALVTHRNVVSLATGGNFVPLGPDDVLLSTGSPSFDATTIEYWGMLLNGGQLVMCPQHHFLDNRLLRDEIRNRKVTKMWFTASWFNQLVDDDIQLFEGLAVVMVGGEKLSEEHIRRFRAAWPQTTVINGYGPTENTTFSLTYPIDTLIRGKSIPIGRPLGNRTAYVLDAFGNPAPIGVAGELYVGGAGVSAGYLHQPELTAEKFVADPFSGEQGARLYRTGDRARWLADGTVEYLGRIDDQVKIRGYRIEPGEIEKVLNSLDEVTAGAVVVKQQAPGEKRLVGYYIPDQQAIRRKEAQLYLQQVETWKELYETAYTKAEEVPDLDEEFNITGWNDSFTGGAIAPELMAQWLQDITKVILAESPKRVLEIGSGTGLIYYQLAGHIDRYIGTDFSSVSMAQIQRRIDKKERTYPDTTLKLCAAHDVTIDEQESVDTIILNSIVQYFPGEQYMTDVLTKCVSLLKGNGTIIIGDVRDLRLLPSFKRRLQLAVLQDRTNIREFNWQVEQEVLKEEELCFSPAYFYQLANIFPEITHINIQWKEADYSNELSLYRYTVIIHVGKEKNVLRTNWQSWDALEDKNSVLDELTADHDIIALKDVPNPRLWKERLLDLALRSKAVETVRELAAFSTKADPETRMVQEIIRLAKAKGYHYRLLVHEDPLKADLVLERHPFDGIIERATVPAVAATTPRTSVPLFPDICALIQRDIRETMARLLPDYMVPTDFVALQQLPLTNNGKTDRRFLSEREDLQRKSNIHYQAPVTPTERELAAIWTDLLRVDTIGVKDNFFESGGHSLLATRAVSAIRKVLNVEMAVRDFFLYPTISQQAAYLDQQDRSRLLPPVLTGRRPSLIPLSFSQERLWFIDELEGSLAYHMPLALRLKGALNKEALVKALQALVNRHEILRTVIREKNGTAYQQVMDKDKWQMDVSQWDLRLTDTATLHKHILSVINTPFNLLEDHMLRAHLMEGAHEEYILVMVMHHIASDGWSVSILVNELAAYYEAYTENSPAAVAELELQYADFAVWQRNWLTPEVLETRLEYWKQQLEGVAPLNLPTDRTRPVVQSRRGSMATFKIENILKEQLKQLAQQQDATLFMTLLAAFKVLLHRYSGQDDICVGSPVAGRIQQEVEGLIGFFVNTLALRSDLGNNPSFTTLLQQVKETTLGAYDHQEVPFEKIVDAVVTSRDLSRTPLFQVVFGLQNMPDIPAISLGSVSVKEEVFEHTTAQFDLSFSAIENRDGIEVNVEYCSDLFDHRTILRLWQHFEQLLRSVVLKPEEKIGLLPMLAKGEREQLLETFNAAAVGYPKEKTIVDLLMEQALRTPGAVAVSLDGDTLTYKELHARSNQLAHHLREKGVKEDTLVPICIERSLEMIIGILGILKAGGAYVPIDPDYPEERIRFMLEDTAATVIVTSSNCKDKVKTGRKDVVLVAADKKLRTPAAHKAAPPVTQLTPSNLAYVIYTSGSTGNPKGVLIEHRNVVRLFETDAPLYDFNSDDVWTMFHSFCFDFSVWEMYGALFYGGRVVIVPKPVAQDAIAFGELLLKEKVTVLNQTPSAFYVLQDYLTGVADKVPVRYVIFGGEALNPGKVQPWLQRYSDCRLINMYGITETTVHVTYQPIALHHANSGSVIGVPIPTLSLYILDPYGGLAPAGVAGELHVGGAGLARGYLHRPELTETRFVADPFSNDPEARMYRTGDLGRWLPDGTVEYLGRIDDQVKIRGFRIELGEIESVMTKCELVNQAVVLAKADSKGNKRLVGYVVPNGTYDRAAILAYLKDKLPDYMVPAILVELDKLPLTRNGKVDKKALPDADAGAVLANEYIAPRTDTERALALIWKDLLGVERVGLHDNFFELGGDSIITIQVVSRARRAGYHLHPRDLFLHQTIGSLAAMLGAGQQTENAGEQGTLTGESGLLPIQQWYFDSEPPAVSHYNQGLWAKIDKDVTPEAMATAIASLVRYHDALRFTYQQQPSGWKQHYGHTEGALEVVDLRAISSAALPEQVLSYAEAAHRSLDITAGTLLHATLLLTPSAEAHNHLLLAIHHLAVDGVSWRVLLEDLVLLLKNKDNKPVEEVLGAKGTSMRQWQEALAAYGNQLLLTSQPAYWEKIVGRYTPLKKQKDNSRPVTLKDIRQQQVRLDAAKTIALLQEAPRAYHTEVNDILLCALAQAVAEWNGQQQVIIGLEGHGREDIAKGIDTTHTVGWFTSLYPVLLDVAGKQDTGAALKSVKEQLRQVPDRGIGFGVLKYLAKAPALQGKDSWDIVFNYLGQSDRVVSEAGPVRHADELPGQAMSPDYPVHEKIAVNSIIQNGELVLDWSYSTHHFEAADIAALSALYLKQLEELIAHCSSRQEAVFTPSDFGLGNVISIAELDTFMAGSFRGAPRQGQVEGIYRLSGLQEGMLFHGLYDKHNAAYIEQLGCDLEDPDISLLQQSWNHLLGRYSVLRTGFYYDEFSIPLQCAYEQVQMPFELLDYSHLDAAAQQQALKDYEVADQERGIDFTEVPLMRVALIRLADKRYRMLWTFHHILFDGWSLAVLLENLLDTYERLSAGQPAGTYEKDRYSDYIHYVEQQDKAQASAYWQGYLKDADEGTLLPFIPATAARTKGAGVYKAVSVLLDKDTTTTLTRFAQQQRVTINTIMQGVWAFLLSRYTGRNEVTYGVTVSGRPEDLPGVEQRVGLYINTLPLHTSVQENSRMVSWLQDIQAAQLESREFQYTGLDTIQRGAGISGDLFESLLVFENYPVGKAVGADHWRLRVDNVSVHEHTNYPLDIIIEAGETTSVRFNYNSDILLEGYVKAIAGHFEQVLLQIMSSGNVLVRELEWLTNTEREQLRVFNDTAADYPQDKTLVSLFTEQAGRTPEAVATVFEEETLTYRQLEERSAQLAAYLHSKGVGKETLVPVLLERSNNMIVAILGVMRAGGAYVPVDPSYPEDRVHYMLKDTKVKVVLGDSRTAALVPADVTVIRLDTDWAAISNLPPLAPDVKITPDNLAYVIYTSGSTGNPKGAMNEHKGVVNRLLWAQDYFGLLPQDAVLQKTTFSFDVSVWELFWPLISGAKLVFAKPEGQKDADYLQAAIRHYGITTIHFVPSLLNVFLENITNGACPSLQRVLCSGEALKPQQVMAVREKLPHVELYNLYGPTEAAIEVTCWHAAKAGHVDIVPIGRPVANTQLYILDKSGHLLPPGIAGELHIGGVQVARGYLHRNDLTKEKFVADPFSQTAGATLYRTGDLCRWLPDGNIEYLGRIDDQVKIRGFRVEPGEIENALLDSQLVSDAAVVVREDAGGHKRLIGYVVPAATFDKEAILSAIRERLPEYMVPAILVPLTAIPLTASGKVNRKALPDPDFTTVAAGEYTAPRNETEALLAGIWQQLLNLPRIGVYDNFFESGGDSIITIQVVSRARRAGLEFQPRDIFTHQTIAALATALQSRSQTVLAGEQGLLTGASGLLPIQQWYLETAGPDVPYFNQSVPLTISKQIGADTLAAAIKQLLATHDSLRFRYTYTGGHWEQAYGDYEGVLDVEDLQAVPAEQLPDRMAQLALHYHGTLSLESGILVRAVLVQTPATEKDNRLLMVVHHLAVDAVSWRILLEDLELLLQKGPGALTMPKGTSYRQWQQALTSYGQSARLQSQLPFWEQVKERHLPLRTDFNSKAAVTASDIRTQEVRLSTALTQQLLQRTTSAYRTEVNDLLLAALTRTLSTWSGGAGTVIGLEGHGREDIATGVDTSRTVGWFTSLYPVYLPAAEGEGPDALLKTVKESLRKVADKGIGYGVLKYINKTTSLQGSHPWDIIFNYLGQVDNVTQGGSYLGIAHESSGAGMSPELPVNEKMGVDCIVQGGELVVQWKYSQAHYDPATITQLAADYLSQLEALILHCVAQQETKATPADYGLGREISWQELDRFLDTPHKGAARRKQVSGLYRLSGLQEGMLFHGLYDGESGTYIEQFICDLEQLRPHAFIQSWNRLLQQYTILRTAFYYDEFSIPVQCVYEQVEIPVTILDYRHLDKAAQEEDFAAFKADDLRQGFDFREAPLMRLTLVQLQDNNYRMLWTSHHILLDGWSLPVLVDSLLNTYELLVTGKELPAVTTDHFEDYIRYQEKQDKEQLAAFWKQYLQGATEGTLLPFIDAATARTKGSGVYLEHQLALDRTLTQKLTAFAQQHHITTSTLMEGVWAYLLYRYTGRDEISYGVTVSGRPDDLPGVEQRVGLYINTLPLHTNVDEKQNVVAWLQAIQEGQLKSRDYQYASLNDVQQWTGAGSDLFDSSITFQNYPVNEVLESRKWALRIRNVEIHPHTNYPLTIIIAIAEQTSLLFAYNSGLLPEAAVRMIAGHFQTVLEQLATQQVEILADIEPLTTAEKAGLINTSRVDYPKDATVVSLFEAQADRVARETAVVFEDDSLTWQQLEDRANQLARYLRNLGVQPGELVPLCIERSVHLIVGMLGILKAGAAYVPIDPEFPAERTAFVLKDTGARIVVSSDACAQLLPQRPSLQVIAIDGTSAKISVLDTARIGAVVSPDSVAYVIYTSGSTGQPKGVLVTHGNLVDYTYGLKAATPLDTCHTFGLLSSVATDLGNTVIFGSLLTGGALHLFSKDAINDPEKINRYLRRHPLDCIKIVPSHWKALCSGDTLLLPEKLLVFGGEALEGGVIDSIRAAKATCTVVNHYGPTETTIGKLLHVVSADKVYGKTVPIGKPFSNTNVYIVSPAGKLCPACVPGELLIGGAGVAKGYLHQPALTENKFITDPFQPGAGQRLYRTGDLVKYLPDGNILFLGRIDDQVKIRGYRVEPGEIASVLAAFDNISQAVVMVKTDASGDKRLVAYVVPNGEYDREGLTAYIRQELPDYMHPSAVVVLDHFPLLPNGKIDRKALPDPEVAATTGEDYTAPSTPTEIKMAAIWARLLDVEQVGLHDDFFALGGHSLLAIRLISAIRKELTAEVVIGDVFDYPTVKALSARLEGNRVDTTVPAVVKQERPKQVPLSFSQERLWFIDQMEGSVHYHVPVVLRLKGDLQPQVLEDALRTIVDRHEVLRTVIEQEDGQPFQRVKPAGNWRLDRISRPTYLNDKEALHEEIARLVAIPFDLQHDHMLRVHLISLSEQEHLIVVILHHIASDGWSNTILVDELVELYAAGVEGRTPQLKALPVQYADYALWQRNYLSGDVLEEQLGYWKRQLDDVAPLQLPTDFTRPAVQSNRGARFWFMLDKELTGNIRALCQEEGVTLFMTLLAAYNVLLHRYSGQDDICVGSPVAGRTQHESEALIGLFINTIALRADLRDNPVFSAFLQQVKATTLGAFTHQEVPFEKIVDAVVKDRDVSRTPLFQAAFVLQNAPAVPELKLQDVQFAIEDIPYTSTKVDLNFTLEEVGEELRGCVEYCADLFREDTIRRMARHFEQLLRTAVATPQASIGTMSMLSSAEETELLHTFNASAVDYPLNNTIIDQLKVQVELQPEATALIFTGQHLTYRELDERAAQVAHYLRSKGVANHSLVPICLERSLEMIISILGILKAGAAYVPIDPEYPADRISYMLADTGADVMVSSNSCSSKLRVANPDATIVLVDEEAAAIGNCPVTEPARLPAPGDLAYVIYTSGSTGKPKGVMLEHRGVVNLALSQRDALWLKPGMRSLQFASFGFDASCYEIFNTLLSGGILVLPRKEDLLSADSFAELVNTQQVDLVTLPPSYQHIIKDVLGPVRTIVSAGEPLNREDGKYLQGKGIRLINAYGPTENTVCTTLTDQPIREDNVVTIGKPIANVNVYILDRYGALCPIGVAGEMCIGGANLARGYLHRETLTREKFIPHPFSTVPGARLYRTGDTARWLADGNIEYIGRIDHQVKIRGFRIELGEIETVLQECALVNEAVVLARADGADNKRLVGYIVPQGDFDKEGILSYLKEKLPEYMVPALLIPMEQLPVTASGKIDRRALPDPDDLHKGTFVAPRDTMEEDLATIWQELLEVPQVGIYDDFFELGGDSLLAVRVVAHLKRKLAIQLSVSKLFECKNIAQLAAYIQAVTTAAPTESDAAYDVHEL</sequence>
<dbReference type="Pfam" id="PF00668">
    <property type="entry name" value="Condensation"/>
    <property type="match status" value="7"/>
</dbReference>
<dbReference type="InterPro" id="IPR009081">
    <property type="entry name" value="PP-bd_ACP"/>
</dbReference>
<dbReference type="Gene3D" id="3.40.50.980">
    <property type="match status" value="10"/>
</dbReference>
<dbReference type="GO" id="GO:0016874">
    <property type="term" value="F:ligase activity"/>
    <property type="evidence" value="ECO:0007669"/>
    <property type="project" value="UniProtKB-KW"/>
</dbReference>
<dbReference type="Proteomes" id="UP000570474">
    <property type="component" value="Unassembled WGS sequence"/>
</dbReference>
<dbReference type="InterPro" id="IPR020845">
    <property type="entry name" value="AMP-binding_CS"/>
</dbReference>
<dbReference type="FunFam" id="1.10.1200.10:FF:000005">
    <property type="entry name" value="Nonribosomal peptide synthetase 1"/>
    <property type="match status" value="3"/>
</dbReference>
<feature type="domain" description="Carrier" evidence="7">
    <location>
        <begin position="4038"/>
        <end position="4112"/>
    </location>
</feature>
<dbReference type="FunFam" id="1.10.1200.10:FF:000016">
    <property type="entry name" value="Non-ribosomal peptide synthase"/>
    <property type="match status" value="2"/>
</dbReference>
<dbReference type="PROSITE" id="PS00012">
    <property type="entry name" value="PHOSPHOPANTETHEINE"/>
    <property type="match status" value="5"/>
</dbReference>
<dbReference type="SUPFAM" id="SSF53335">
    <property type="entry name" value="S-adenosyl-L-methionine-dependent methyltransferases"/>
    <property type="match status" value="1"/>
</dbReference>
<dbReference type="Pfam" id="PF00550">
    <property type="entry name" value="PP-binding"/>
    <property type="match status" value="5"/>
</dbReference>
<accession>A0A847S063</accession>
<dbReference type="CDD" id="cd19531">
    <property type="entry name" value="LCL_NRPS-like"/>
    <property type="match status" value="3"/>
</dbReference>
<dbReference type="FunFam" id="2.30.38.10:FF:000001">
    <property type="entry name" value="Non-ribosomal peptide synthetase PvdI"/>
    <property type="match status" value="4"/>
</dbReference>
<feature type="domain" description="Carrier" evidence="7">
    <location>
        <begin position="2514"/>
        <end position="2588"/>
    </location>
</feature>
<dbReference type="InterPro" id="IPR025110">
    <property type="entry name" value="AMP-bd_C"/>
</dbReference>
<keyword evidence="6" id="KW-0677">Repeat</keyword>
<dbReference type="InterPro" id="IPR013217">
    <property type="entry name" value="Methyltransf_12"/>
</dbReference>
<dbReference type="FunFam" id="3.30.300.30:FF:000010">
    <property type="entry name" value="Enterobactin synthetase component F"/>
    <property type="match status" value="4"/>
</dbReference>
<keyword evidence="9" id="KW-1185">Reference proteome</keyword>
<dbReference type="Pfam" id="PF13193">
    <property type="entry name" value="AMP-binding_C"/>
    <property type="match status" value="4"/>
</dbReference>
<evidence type="ECO:0000256" key="5">
    <source>
        <dbReference type="ARBA" id="ARBA00022598"/>
    </source>
</evidence>
<dbReference type="InterPro" id="IPR029063">
    <property type="entry name" value="SAM-dependent_MTases_sf"/>
</dbReference>
<dbReference type="PANTHER" id="PTHR45527:SF14">
    <property type="entry name" value="PLIPASTATIN SYNTHASE SUBUNIT B"/>
    <property type="match status" value="1"/>
</dbReference>
<evidence type="ECO:0000256" key="1">
    <source>
        <dbReference type="ARBA" id="ARBA00001957"/>
    </source>
</evidence>
<dbReference type="GO" id="GO:0031177">
    <property type="term" value="F:phosphopantetheine binding"/>
    <property type="evidence" value="ECO:0007669"/>
    <property type="project" value="InterPro"/>
</dbReference>
<dbReference type="GO" id="GO:0009403">
    <property type="term" value="P:toxin biosynthetic process"/>
    <property type="evidence" value="ECO:0007669"/>
    <property type="project" value="UniProtKB-ARBA"/>
</dbReference>
<proteinExistence type="inferred from homology"/>
<dbReference type="Pfam" id="PF08242">
    <property type="entry name" value="Methyltransf_12"/>
    <property type="match status" value="1"/>
</dbReference>
<name>A0A847S063_9BACT</name>
<feature type="domain" description="Carrier" evidence="7">
    <location>
        <begin position="6604"/>
        <end position="6679"/>
    </location>
</feature>
<dbReference type="NCBIfam" id="NF003417">
    <property type="entry name" value="PRK04813.1"/>
    <property type="match status" value="6"/>
</dbReference>
<dbReference type="CDD" id="cd17646">
    <property type="entry name" value="A_NRPS_AB3403-like"/>
    <property type="match status" value="1"/>
</dbReference>
<dbReference type="FunFam" id="3.30.559.30:FF:000001">
    <property type="entry name" value="Non-ribosomal peptide synthetase"/>
    <property type="match status" value="1"/>
</dbReference>
<evidence type="ECO:0000256" key="6">
    <source>
        <dbReference type="ARBA" id="ARBA00022737"/>
    </source>
</evidence>
<dbReference type="InterPro" id="IPR020806">
    <property type="entry name" value="PKS_PP-bd"/>
</dbReference>
<gene>
    <name evidence="8" type="ORF">HGH92_25595</name>
</gene>
<dbReference type="Gene3D" id="2.30.38.10">
    <property type="entry name" value="Luciferase, Domain 3"/>
    <property type="match status" value="5"/>
</dbReference>
<dbReference type="Gene3D" id="1.10.1200.10">
    <property type="entry name" value="ACP-like"/>
    <property type="match status" value="5"/>
</dbReference>
<keyword evidence="5" id="KW-0436">Ligase</keyword>
<dbReference type="InterPro" id="IPR010060">
    <property type="entry name" value="NRPS_synth"/>
</dbReference>
<dbReference type="SUPFAM" id="SSF56801">
    <property type="entry name" value="Acetyl-CoA synthetase-like"/>
    <property type="match status" value="5"/>
</dbReference>
<dbReference type="SMART" id="SM00823">
    <property type="entry name" value="PKS_PP"/>
    <property type="match status" value="5"/>
</dbReference>
<comment type="similarity">
    <text evidence="2">Belongs to the ATP-dependent AMP-binding enzyme family.</text>
</comment>
<dbReference type="NCBIfam" id="TIGR01733">
    <property type="entry name" value="AA-adenyl-dom"/>
    <property type="match status" value="5"/>
</dbReference>
<dbReference type="EMBL" id="JABAIA010000003">
    <property type="protein sequence ID" value="NLR67704.1"/>
    <property type="molecule type" value="Genomic_DNA"/>
</dbReference>
<dbReference type="SUPFAM" id="SSF52777">
    <property type="entry name" value="CoA-dependent acyltransferases"/>
    <property type="match status" value="14"/>
</dbReference>
<reference evidence="8 9" key="1">
    <citation type="submission" date="2020-04" db="EMBL/GenBank/DDBJ databases">
        <authorList>
            <person name="Yin C."/>
        </authorList>
    </citation>
    <scope>NUCLEOTIDE SEQUENCE [LARGE SCALE GENOMIC DNA]</scope>
    <source>
        <strain evidence="8 9">Ae27</strain>
    </source>
</reference>
<keyword evidence="3" id="KW-0596">Phosphopantetheine</keyword>
<dbReference type="InterPro" id="IPR010071">
    <property type="entry name" value="AA_adenyl_dom"/>
</dbReference>
<evidence type="ECO:0000313" key="8">
    <source>
        <dbReference type="EMBL" id="NLR67704.1"/>
    </source>
</evidence>
<dbReference type="NCBIfam" id="NF004282">
    <property type="entry name" value="PRK05691.1"/>
    <property type="match status" value="5"/>
</dbReference>
<dbReference type="SUPFAM" id="SSF47336">
    <property type="entry name" value="ACP-like"/>
    <property type="match status" value="5"/>
</dbReference>
<dbReference type="CDD" id="cd12117">
    <property type="entry name" value="A_NRPS_Srf_like"/>
    <property type="match status" value="1"/>
</dbReference>
<dbReference type="InterPro" id="IPR023213">
    <property type="entry name" value="CAT-like_dom_sf"/>
</dbReference>
<comment type="caution">
    <text evidence="8">The sequence shown here is derived from an EMBL/GenBank/DDBJ whole genome shotgun (WGS) entry which is preliminary data.</text>
</comment>
<dbReference type="PROSITE" id="PS50075">
    <property type="entry name" value="CARRIER"/>
    <property type="match status" value="5"/>
</dbReference>
<evidence type="ECO:0000256" key="3">
    <source>
        <dbReference type="ARBA" id="ARBA00022450"/>
    </source>
</evidence>
<dbReference type="InterPro" id="IPR000873">
    <property type="entry name" value="AMP-dep_synth/lig_dom"/>
</dbReference>
<dbReference type="FunFam" id="3.40.50.980:FF:000002">
    <property type="entry name" value="Enterobactin synthetase component F"/>
    <property type="match status" value="2"/>
</dbReference>
<evidence type="ECO:0000256" key="4">
    <source>
        <dbReference type="ARBA" id="ARBA00022553"/>
    </source>
</evidence>
<dbReference type="Gene3D" id="3.30.300.30">
    <property type="match status" value="6"/>
</dbReference>
<dbReference type="CDD" id="cd02440">
    <property type="entry name" value="AdoMet_MTases"/>
    <property type="match status" value="1"/>
</dbReference>
<feature type="domain" description="Carrier" evidence="7">
    <location>
        <begin position="5557"/>
        <end position="5632"/>
    </location>
</feature>
<dbReference type="Gene3D" id="3.40.50.150">
    <property type="entry name" value="Vaccinia Virus protein VP39"/>
    <property type="match status" value="1"/>
</dbReference>
<dbReference type="CDD" id="cd19534">
    <property type="entry name" value="E_NRPS"/>
    <property type="match status" value="1"/>
</dbReference>
<evidence type="ECO:0000313" key="9">
    <source>
        <dbReference type="Proteomes" id="UP000570474"/>
    </source>
</evidence>
<dbReference type="Pfam" id="PF00501">
    <property type="entry name" value="AMP-binding"/>
    <property type="match status" value="5"/>
</dbReference>
<dbReference type="GO" id="GO:0072330">
    <property type="term" value="P:monocarboxylic acid biosynthetic process"/>
    <property type="evidence" value="ECO:0007669"/>
    <property type="project" value="UniProtKB-ARBA"/>
</dbReference>
<dbReference type="RefSeq" id="WP_168873649.1">
    <property type="nucleotide sequence ID" value="NZ_JABAIA010000003.1"/>
</dbReference>
<dbReference type="InterPro" id="IPR045851">
    <property type="entry name" value="AMP-bd_C_sf"/>
</dbReference>
<dbReference type="Gene3D" id="3.30.559.30">
    <property type="entry name" value="Nonribosomal peptide synthetase, condensation domain"/>
    <property type="match status" value="7"/>
</dbReference>
<dbReference type="PANTHER" id="PTHR45527">
    <property type="entry name" value="NONRIBOSOMAL PEPTIDE SYNTHETASE"/>
    <property type="match status" value="1"/>
</dbReference>
<dbReference type="GO" id="GO:0005737">
    <property type="term" value="C:cytoplasm"/>
    <property type="evidence" value="ECO:0007669"/>
    <property type="project" value="TreeGrafter"/>
</dbReference>
<dbReference type="InterPro" id="IPR001242">
    <property type="entry name" value="Condensation_dom"/>
</dbReference>
<organism evidence="8 9">
    <name type="scientific">Chitinophaga varians</name>
    <dbReference type="NCBI Taxonomy" id="2202339"/>
    <lineage>
        <taxon>Bacteria</taxon>
        <taxon>Pseudomonadati</taxon>
        <taxon>Bacteroidota</taxon>
        <taxon>Chitinophagia</taxon>
        <taxon>Chitinophagales</taxon>
        <taxon>Chitinophagaceae</taxon>
        <taxon>Chitinophaga</taxon>
    </lineage>
</organism>
<dbReference type="NCBIfam" id="TIGR01720">
    <property type="entry name" value="NRPS-para261"/>
    <property type="match status" value="2"/>
</dbReference>
<protein>
    <submittedName>
        <fullName evidence="8">Non-ribosomal peptide synthase/polyketide synthase</fullName>
    </submittedName>
</protein>
<evidence type="ECO:0000256" key="2">
    <source>
        <dbReference type="ARBA" id="ARBA00006432"/>
    </source>
</evidence>
<dbReference type="FunFam" id="3.40.50.12780:FF:000012">
    <property type="entry name" value="Non-ribosomal peptide synthetase"/>
    <property type="match status" value="5"/>
</dbReference>
<feature type="domain" description="Carrier" evidence="7">
    <location>
        <begin position="1456"/>
        <end position="1531"/>
    </location>
</feature>
<dbReference type="GO" id="GO:0043041">
    <property type="term" value="P:amino acid activation for nonribosomal peptide biosynthetic process"/>
    <property type="evidence" value="ECO:0007669"/>
    <property type="project" value="TreeGrafter"/>
</dbReference>
<evidence type="ECO:0000259" key="7">
    <source>
        <dbReference type="PROSITE" id="PS50075"/>
    </source>
</evidence>
<comment type="cofactor">
    <cofactor evidence="1">
        <name>pantetheine 4'-phosphate</name>
        <dbReference type="ChEBI" id="CHEBI:47942"/>
    </cofactor>
</comment>
<keyword evidence="4" id="KW-0597">Phosphoprotein</keyword>
<dbReference type="FunFam" id="3.40.50.980:FF:000001">
    <property type="entry name" value="Non-ribosomal peptide synthetase"/>
    <property type="match status" value="4"/>
</dbReference>
<dbReference type="PROSITE" id="PS00455">
    <property type="entry name" value="AMP_BINDING"/>
    <property type="match status" value="5"/>
</dbReference>
<dbReference type="CDD" id="cd05930">
    <property type="entry name" value="A_NRPS"/>
    <property type="match status" value="2"/>
</dbReference>
<dbReference type="InterPro" id="IPR036736">
    <property type="entry name" value="ACP-like_sf"/>
</dbReference>
<dbReference type="Gene3D" id="3.30.559.10">
    <property type="entry name" value="Chloramphenicol acetyltransferase-like domain"/>
    <property type="match status" value="7"/>
</dbReference>
<dbReference type="CDD" id="cd19543">
    <property type="entry name" value="DCL_NRPS"/>
    <property type="match status" value="2"/>
</dbReference>